<accession>U5QL66</accession>
<keyword evidence="1" id="KW-0175">Coiled coil</keyword>
<evidence type="ECO:0000256" key="2">
    <source>
        <dbReference type="SAM" id="MobiDB-lite"/>
    </source>
</evidence>
<feature type="domain" description="Putative restriction endonuclease" evidence="3">
    <location>
        <begin position="37"/>
        <end position="158"/>
    </location>
</feature>
<dbReference type="InterPro" id="IPR008538">
    <property type="entry name" value="Uma2"/>
</dbReference>
<name>U5QL66_GLOK1</name>
<dbReference type="PATRIC" id="fig|1183438.3.peg.3319"/>
<dbReference type="PANTHER" id="PTHR33352">
    <property type="entry name" value="SLR1095 PROTEIN"/>
    <property type="match status" value="1"/>
</dbReference>
<dbReference type="KEGG" id="glj:GKIL_3382"/>
<feature type="compositionally biased region" description="Acidic residues" evidence="2">
    <location>
        <begin position="18"/>
        <end position="27"/>
    </location>
</feature>
<dbReference type="Proteomes" id="UP000017396">
    <property type="component" value="Chromosome"/>
</dbReference>
<reference evidence="4 5" key="1">
    <citation type="journal article" date="2013" name="PLoS ONE">
        <title>Cultivation and Complete Genome Sequencing of Gloeobacter kilaueensis sp. nov., from a Lava Cave in Kilauea Caldera, Hawai'i.</title>
        <authorList>
            <person name="Saw J.H."/>
            <person name="Schatz M."/>
            <person name="Brown M.V."/>
            <person name="Kunkel D.D."/>
            <person name="Foster J.S."/>
            <person name="Shick H."/>
            <person name="Christensen S."/>
            <person name="Hou S."/>
            <person name="Wan X."/>
            <person name="Donachie S.P."/>
        </authorList>
    </citation>
    <scope>NUCLEOTIDE SEQUENCE [LARGE SCALE GENOMIC DNA]</scope>
    <source>
        <strain evidence="5">JS</strain>
    </source>
</reference>
<dbReference type="EMBL" id="CP003587">
    <property type="protein sequence ID" value="AGY59628.1"/>
    <property type="molecule type" value="Genomic_DNA"/>
</dbReference>
<feature type="coiled-coil region" evidence="1">
    <location>
        <begin position="201"/>
        <end position="232"/>
    </location>
</feature>
<evidence type="ECO:0000313" key="4">
    <source>
        <dbReference type="EMBL" id="AGY59628.1"/>
    </source>
</evidence>
<dbReference type="Pfam" id="PF05685">
    <property type="entry name" value="Uma2"/>
    <property type="match status" value="1"/>
</dbReference>
<sequence length="240" mass="28241">MLQFDPSLRLPSSRELPDSDDTPVDNELQDTLPGLLKTILASLWDQRNDWFLGIDMGMYVYPHEPYKAIVPDAFLALNVPRLSDPNGRLSYVLWEERVMPVLVLELVSKTYRDEYEEKLREYEHLGIRYYVIYNPQGRRKRQVLEVYELIDGQYERLAGAAPFWLEGLGLGIGLDEGEYQGWRREWLYWYDQSGKRHPTPEEKERQRTEQLTVQLEQQRQRAEQLAALLRAQGIDPDQLA</sequence>
<protein>
    <recommendedName>
        <fullName evidence="3">Putative restriction endonuclease domain-containing protein</fullName>
    </recommendedName>
</protein>
<evidence type="ECO:0000256" key="1">
    <source>
        <dbReference type="SAM" id="Coils"/>
    </source>
</evidence>
<dbReference type="Gene3D" id="3.90.1570.10">
    <property type="entry name" value="tt1808, chain A"/>
    <property type="match status" value="1"/>
</dbReference>
<feature type="region of interest" description="Disordered" evidence="2">
    <location>
        <begin position="1"/>
        <end position="27"/>
    </location>
</feature>
<dbReference type="STRING" id="1183438.GKIL_3382"/>
<gene>
    <name evidence="4" type="ORF">GKIL_3382</name>
</gene>
<dbReference type="AlphaFoldDB" id="U5QL66"/>
<proteinExistence type="predicted"/>
<dbReference type="HOGENOM" id="CLU_075279_2_0_3"/>
<dbReference type="eggNOG" id="COG4636">
    <property type="taxonomic scope" value="Bacteria"/>
</dbReference>
<dbReference type="InterPro" id="IPR011335">
    <property type="entry name" value="Restrct_endonuc-II-like"/>
</dbReference>
<organism evidence="4 5">
    <name type="scientific">Gloeobacter kilaueensis (strain ATCC BAA-2537 / CCAP 1431/1 / ULC 316 / JS1)</name>
    <dbReference type="NCBI Taxonomy" id="1183438"/>
    <lineage>
        <taxon>Bacteria</taxon>
        <taxon>Bacillati</taxon>
        <taxon>Cyanobacteriota</taxon>
        <taxon>Cyanophyceae</taxon>
        <taxon>Gloeobacterales</taxon>
        <taxon>Gloeobacteraceae</taxon>
        <taxon>Gloeobacter</taxon>
    </lineage>
</organism>
<dbReference type="RefSeq" id="WP_023174919.1">
    <property type="nucleotide sequence ID" value="NC_022600.1"/>
</dbReference>
<dbReference type="OrthoDB" id="428258at2"/>
<keyword evidence="5" id="KW-1185">Reference proteome</keyword>
<dbReference type="SUPFAM" id="SSF52980">
    <property type="entry name" value="Restriction endonuclease-like"/>
    <property type="match status" value="1"/>
</dbReference>
<evidence type="ECO:0000313" key="5">
    <source>
        <dbReference type="Proteomes" id="UP000017396"/>
    </source>
</evidence>
<dbReference type="CDD" id="cd06260">
    <property type="entry name" value="DUF820-like"/>
    <property type="match status" value="1"/>
</dbReference>
<dbReference type="InterPro" id="IPR012296">
    <property type="entry name" value="Nuclease_put_TT1808"/>
</dbReference>
<evidence type="ECO:0000259" key="3">
    <source>
        <dbReference type="Pfam" id="PF05685"/>
    </source>
</evidence>
<dbReference type="PANTHER" id="PTHR33352:SF3">
    <property type="entry name" value="SLR1612 PROTEIN"/>
    <property type="match status" value="1"/>
</dbReference>